<dbReference type="AlphaFoldDB" id="A0A0L0FFC4"/>
<evidence type="ECO:0008006" key="4">
    <source>
        <dbReference type="Google" id="ProtNLM"/>
    </source>
</evidence>
<dbReference type="Proteomes" id="UP000054560">
    <property type="component" value="Unassembled WGS sequence"/>
</dbReference>
<proteinExistence type="predicted"/>
<dbReference type="GeneID" id="25912524"/>
<gene>
    <name evidence="2" type="ORF">SARC_12020</name>
</gene>
<dbReference type="GO" id="GO:0003677">
    <property type="term" value="F:DNA binding"/>
    <property type="evidence" value="ECO:0007669"/>
    <property type="project" value="InterPro"/>
</dbReference>
<name>A0A0L0FFC4_9EUKA</name>
<dbReference type="InterPro" id="IPR013762">
    <property type="entry name" value="Integrase-like_cat_sf"/>
</dbReference>
<evidence type="ECO:0000256" key="1">
    <source>
        <dbReference type="ARBA" id="ARBA00023172"/>
    </source>
</evidence>
<dbReference type="GO" id="GO:0015074">
    <property type="term" value="P:DNA integration"/>
    <property type="evidence" value="ECO:0007669"/>
    <property type="project" value="InterPro"/>
</dbReference>
<dbReference type="SUPFAM" id="SSF56349">
    <property type="entry name" value="DNA breaking-rejoining enzymes"/>
    <property type="match status" value="1"/>
</dbReference>
<dbReference type="InterPro" id="IPR011010">
    <property type="entry name" value="DNA_brk_join_enz"/>
</dbReference>
<evidence type="ECO:0000313" key="2">
    <source>
        <dbReference type="EMBL" id="KNC75455.1"/>
    </source>
</evidence>
<dbReference type="RefSeq" id="XP_014149357.1">
    <property type="nucleotide sequence ID" value="XM_014293882.1"/>
</dbReference>
<organism evidence="2 3">
    <name type="scientific">Sphaeroforma arctica JP610</name>
    <dbReference type="NCBI Taxonomy" id="667725"/>
    <lineage>
        <taxon>Eukaryota</taxon>
        <taxon>Ichthyosporea</taxon>
        <taxon>Ichthyophonida</taxon>
        <taxon>Sphaeroforma</taxon>
    </lineage>
</organism>
<dbReference type="EMBL" id="KQ243615">
    <property type="protein sequence ID" value="KNC75455.1"/>
    <property type="molecule type" value="Genomic_DNA"/>
</dbReference>
<keyword evidence="1" id="KW-0233">DNA recombination</keyword>
<reference evidence="2 3" key="1">
    <citation type="submission" date="2011-02" db="EMBL/GenBank/DDBJ databases">
        <title>The Genome Sequence of Sphaeroforma arctica JP610.</title>
        <authorList>
            <consortium name="The Broad Institute Genome Sequencing Platform"/>
            <person name="Russ C."/>
            <person name="Cuomo C."/>
            <person name="Young S.K."/>
            <person name="Zeng Q."/>
            <person name="Gargeya S."/>
            <person name="Alvarado L."/>
            <person name="Berlin A."/>
            <person name="Chapman S.B."/>
            <person name="Chen Z."/>
            <person name="Freedman E."/>
            <person name="Gellesch M."/>
            <person name="Goldberg J."/>
            <person name="Griggs A."/>
            <person name="Gujja S."/>
            <person name="Heilman E."/>
            <person name="Heiman D."/>
            <person name="Howarth C."/>
            <person name="Mehta T."/>
            <person name="Neiman D."/>
            <person name="Pearson M."/>
            <person name="Roberts A."/>
            <person name="Saif S."/>
            <person name="Shea T."/>
            <person name="Shenoy N."/>
            <person name="Sisk P."/>
            <person name="Stolte C."/>
            <person name="Sykes S."/>
            <person name="White J."/>
            <person name="Yandava C."/>
            <person name="Burger G."/>
            <person name="Gray M.W."/>
            <person name="Holland P.W.H."/>
            <person name="King N."/>
            <person name="Lang F.B.F."/>
            <person name="Roger A.J."/>
            <person name="Ruiz-Trillo I."/>
            <person name="Haas B."/>
            <person name="Nusbaum C."/>
            <person name="Birren B."/>
        </authorList>
    </citation>
    <scope>NUCLEOTIDE SEQUENCE [LARGE SCALE GENOMIC DNA]</scope>
    <source>
        <strain evidence="2 3">JP610</strain>
    </source>
</reference>
<sequence>MILQVITSHKVDVVTRALLAFYWCFGFRRLTLYYVAFEDIAFDDTNAVITVIMRHRKRALRTAKSMATRTLRPFAVATYKLIRDSLHKAFIGAKSAHHQFMQVLSMQGSRNLRRLFQQAGLSDSELEHISPPGMRRGFVASAHSLGVSDDVIVAILGV</sequence>
<protein>
    <recommendedName>
        <fullName evidence="4">Tyr recombinase domain-containing protein</fullName>
    </recommendedName>
</protein>
<dbReference type="Gene3D" id="1.10.443.10">
    <property type="entry name" value="Intergrase catalytic core"/>
    <property type="match status" value="1"/>
</dbReference>
<keyword evidence="3" id="KW-1185">Reference proteome</keyword>
<dbReference type="GO" id="GO:0006310">
    <property type="term" value="P:DNA recombination"/>
    <property type="evidence" value="ECO:0007669"/>
    <property type="project" value="UniProtKB-KW"/>
</dbReference>
<accession>A0A0L0FFC4</accession>
<evidence type="ECO:0000313" key="3">
    <source>
        <dbReference type="Proteomes" id="UP000054560"/>
    </source>
</evidence>